<evidence type="ECO:0000256" key="4">
    <source>
        <dbReference type="ARBA" id="ARBA00022692"/>
    </source>
</evidence>
<dbReference type="GO" id="GO:0009279">
    <property type="term" value="C:cell outer membrane"/>
    <property type="evidence" value="ECO:0007669"/>
    <property type="project" value="UniProtKB-SubCell"/>
</dbReference>
<evidence type="ECO:0000313" key="14">
    <source>
        <dbReference type="Proteomes" id="UP000290848"/>
    </source>
</evidence>
<dbReference type="InterPro" id="IPR000531">
    <property type="entry name" value="Beta-barrel_TonB"/>
</dbReference>
<sequence>MKHFLFIVSFICLSLPALARQTITGRVLSASDNTPLAGASVRLKGSSTGTTTGRSGEFALQVTASRVTIIVSYVGFKTTELAASLPLKRPLEILLQTSAESLQEVSVSTGYQTLPRERSTGSFSHVDTKTLSQQVSTDVVSRLEAVASGLSVGRTNNTGITIRGLSTILGDKGPLIVLDNFPYEGDINNINPNEVASITLLKDAAAASIWGARAGNGVIVITTKKGRFNQPLSVDFSSNVSLTGKPDLFYLRQMSSSDFIDVEQMLYEKGYYNDKLSSPGKPALSPVVELLDQAGRTVSAEEAKAQIDSWRSLDVRNDYRQYLYRSAVNQQYALSLTGGSGQMAWGASGGYDRNVSNLDAGYNRATLNFNSSIRPLKNLQLTAAITYTRSESTTGRPGYGEIYANTSYLYPYARLADEHGNALPLARNYRSSYTDSAGRGKLPDWRYFPLEDDHHTPGNTLTRDALLNFGLNYRLAEGLHLDLKYQYEQQQREGRQLYDAESFYARNLVNSFAQLSSNGTLSYPVPRGGILDLSHQDLSVNNARAQLNFDRSIGRHTIVALAGAELRSSRTLANAHRSYGYNPDVLSFGNVDYSVTYPSFVDGSTSFIPNKDSYDDFLGRYVSLFANAAYTWQGKYTLSASARRDASNLFGVKTNDRWNPLWSAGLAWDLSREGFYKLDWLPDLKLRATYGFSGNVNSSLAAVTTIQYFGTNSYLFTPYTIFSNYANPELKWETSRMLNLAADFRTRGNRLSGSVEYYRKKGTDLLGPSLIDYTSGTGISITKNVASMKGRGVDIELNSINVKGVFGWTSNFNLSFYKDEVTDYYLFSQQGASFTGLNSRISGIRGKPVYSVLAFRWGGLDPRTGDPQGYLNGELSKDYAALTGSGTTVNDLVYKGPAMPTAFGSMGNTFTWKAFSLTARLLYKFGSYFTRPSIDYSDLFSNGAGHSDYTLRWQQPGDEKITSVPSMTYPANSRRDQFYRGSEVLVEKGDNIRLQYVNLSYDIDQQKLRRLPFKSLQVFVNLNNPGILWRANKQHLDPDYAFSETDIPPSLTIAAGIRASFR</sequence>
<dbReference type="AlphaFoldDB" id="A0A4Q0MBU2"/>
<comment type="caution">
    <text evidence="13">The sequence shown here is derived from an EMBL/GenBank/DDBJ whole genome shotgun (WGS) entry which is preliminary data.</text>
</comment>
<evidence type="ECO:0000259" key="11">
    <source>
        <dbReference type="Pfam" id="PF00593"/>
    </source>
</evidence>
<gene>
    <name evidence="13" type="ORF">EKH83_07830</name>
</gene>
<dbReference type="Gene3D" id="2.40.170.20">
    <property type="entry name" value="TonB-dependent receptor, beta-barrel domain"/>
    <property type="match status" value="1"/>
</dbReference>
<keyword evidence="4 8" id="KW-0812">Transmembrane</keyword>
<dbReference type="SUPFAM" id="SSF56935">
    <property type="entry name" value="Porins"/>
    <property type="match status" value="1"/>
</dbReference>
<feature type="domain" description="TonB-dependent receptor-like beta-barrel" evidence="11">
    <location>
        <begin position="419"/>
        <end position="836"/>
    </location>
</feature>
<protein>
    <submittedName>
        <fullName evidence="13">SusC/RagA family TonB-linked outer membrane protein</fullName>
    </submittedName>
</protein>
<feature type="signal peptide" evidence="10">
    <location>
        <begin position="1"/>
        <end position="19"/>
    </location>
</feature>
<dbReference type="InterPro" id="IPR012910">
    <property type="entry name" value="Plug_dom"/>
</dbReference>
<accession>A0A4Q0MBU2</accession>
<evidence type="ECO:0000256" key="2">
    <source>
        <dbReference type="ARBA" id="ARBA00022448"/>
    </source>
</evidence>
<evidence type="ECO:0000256" key="10">
    <source>
        <dbReference type="SAM" id="SignalP"/>
    </source>
</evidence>
<keyword evidence="7 8" id="KW-0998">Cell outer membrane</keyword>
<keyword evidence="6 8" id="KW-0472">Membrane</keyword>
<dbReference type="InterPro" id="IPR037066">
    <property type="entry name" value="Plug_dom_sf"/>
</dbReference>
<proteinExistence type="inferred from homology"/>
<reference evidence="13 14" key="1">
    <citation type="submission" date="2018-12" db="EMBL/GenBank/DDBJ databases">
        <title>The Draft Genome Sequence of the Soil Bacterium Pedobacter tournemirensis R1.</title>
        <authorList>
            <person name="He J."/>
        </authorList>
    </citation>
    <scope>NUCLEOTIDE SEQUENCE [LARGE SCALE GENOMIC DNA]</scope>
    <source>
        <strain evidence="13 14">R1</strain>
    </source>
</reference>
<dbReference type="NCBIfam" id="TIGR04057">
    <property type="entry name" value="SusC_RagA_signa"/>
    <property type="match status" value="1"/>
</dbReference>
<feature type="chain" id="PRO_5020284775" evidence="10">
    <location>
        <begin position="20"/>
        <end position="1062"/>
    </location>
</feature>
<evidence type="ECO:0000256" key="5">
    <source>
        <dbReference type="ARBA" id="ARBA00023077"/>
    </source>
</evidence>
<dbReference type="Pfam" id="PF07715">
    <property type="entry name" value="Plug"/>
    <property type="match status" value="1"/>
</dbReference>
<evidence type="ECO:0000256" key="6">
    <source>
        <dbReference type="ARBA" id="ARBA00023136"/>
    </source>
</evidence>
<evidence type="ECO:0000256" key="7">
    <source>
        <dbReference type="ARBA" id="ARBA00023237"/>
    </source>
</evidence>
<dbReference type="InterPro" id="IPR036942">
    <property type="entry name" value="Beta-barrel_TonB_sf"/>
</dbReference>
<dbReference type="SUPFAM" id="SSF49464">
    <property type="entry name" value="Carboxypeptidase regulatory domain-like"/>
    <property type="match status" value="1"/>
</dbReference>
<dbReference type="InterPro" id="IPR039426">
    <property type="entry name" value="TonB-dep_rcpt-like"/>
</dbReference>
<dbReference type="Pfam" id="PF00593">
    <property type="entry name" value="TonB_dep_Rec_b-barrel"/>
    <property type="match status" value="1"/>
</dbReference>
<dbReference type="InterPro" id="IPR023997">
    <property type="entry name" value="TonB-dep_OMP_SusC/RagA_CS"/>
</dbReference>
<evidence type="ECO:0000313" key="13">
    <source>
        <dbReference type="EMBL" id="RXF70543.1"/>
    </source>
</evidence>
<dbReference type="Gene3D" id="2.170.130.10">
    <property type="entry name" value="TonB-dependent receptor, plug domain"/>
    <property type="match status" value="1"/>
</dbReference>
<evidence type="ECO:0000256" key="9">
    <source>
        <dbReference type="RuleBase" id="RU003357"/>
    </source>
</evidence>
<evidence type="ECO:0000256" key="3">
    <source>
        <dbReference type="ARBA" id="ARBA00022452"/>
    </source>
</evidence>
<comment type="similarity">
    <text evidence="8 9">Belongs to the TonB-dependent receptor family.</text>
</comment>
<dbReference type="Pfam" id="PF13715">
    <property type="entry name" value="CarbopepD_reg_2"/>
    <property type="match status" value="1"/>
</dbReference>
<dbReference type="InterPro" id="IPR023996">
    <property type="entry name" value="TonB-dep_OMP_SusC/RagA"/>
</dbReference>
<evidence type="ECO:0000256" key="1">
    <source>
        <dbReference type="ARBA" id="ARBA00004571"/>
    </source>
</evidence>
<evidence type="ECO:0000259" key="12">
    <source>
        <dbReference type="Pfam" id="PF07715"/>
    </source>
</evidence>
<dbReference type="Proteomes" id="UP000290848">
    <property type="component" value="Unassembled WGS sequence"/>
</dbReference>
<dbReference type="EMBL" id="RXOC01000004">
    <property type="protein sequence ID" value="RXF70543.1"/>
    <property type="molecule type" value="Genomic_DNA"/>
</dbReference>
<organism evidence="13 14">
    <name type="scientific">Arcticibacter tournemirensis</name>
    <dbReference type="NCBI Taxonomy" id="699437"/>
    <lineage>
        <taxon>Bacteria</taxon>
        <taxon>Pseudomonadati</taxon>
        <taxon>Bacteroidota</taxon>
        <taxon>Sphingobacteriia</taxon>
        <taxon>Sphingobacteriales</taxon>
        <taxon>Sphingobacteriaceae</taxon>
        <taxon>Arcticibacter</taxon>
    </lineage>
</organism>
<keyword evidence="3 8" id="KW-1134">Transmembrane beta strand</keyword>
<dbReference type="NCBIfam" id="TIGR04056">
    <property type="entry name" value="OMP_RagA_SusC"/>
    <property type="match status" value="1"/>
</dbReference>
<name>A0A4Q0MBU2_9SPHI</name>
<comment type="subcellular location">
    <subcellularLocation>
        <location evidence="1 8">Cell outer membrane</location>
        <topology evidence="1 8">Multi-pass membrane protein</topology>
    </subcellularLocation>
</comment>
<keyword evidence="10" id="KW-0732">Signal</keyword>
<dbReference type="Gene3D" id="2.60.40.1120">
    <property type="entry name" value="Carboxypeptidase-like, regulatory domain"/>
    <property type="match status" value="1"/>
</dbReference>
<evidence type="ECO:0000256" key="8">
    <source>
        <dbReference type="PROSITE-ProRule" id="PRU01360"/>
    </source>
</evidence>
<keyword evidence="2 8" id="KW-0813">Transport</keyword>
<keyword evidence="5 9" id="KW-0798">TonB box</keyword>
<dbReference type="InterPro" id="IPR008969">
    <property type="entry name" value="CarboxyPept-like_regulatory"/>
</dbReference>
<feature type="domain" description="TonB-dependent receptor plug" evidence="12">
    <location>
        <begin position="117"/>
        <end position="218"/>
    </location>
</feature>
<dbReference type="PROSITE" id="PS52016">
    <property type="entry name" value="TONB_DEPENDENT_REC_3"/>
    <property type="match status" value="1"/>
</dbReference>